<dbReference type="Gene3D" id="3.65.10.10">
    <property type="entry name" value="Enolpyruvate transferase domain"/>
    <property type="match status" value="2"/>
</dbReference>
<dbReference type="PROSITE" id="PS51257">
    <property type="entry name" value="PROKAR_LIPOPROTEIN"/>
    <property type="match status" value="1"/>
</dbReference>
<sequence>MDLLPTRPTGHRILIAPTAGGGCRARQENFPDHRPDIAELSDGMACPRSAEIADPGRQSDIAGKASDGERWEKGDTRMLLKVDPVDSFSGTFRVPSSKPETQRAILTGTLAEGTSRVYNDLRCDETETMKNACRAFGATITEHDGYLEILGIGGNLPHIRRVIQSRGSGLVFRVMTALASVLPSPVVVTGDATLRNRVMEPLLEALRELGADIESIVSENKAPVVNWGRGLKGGTCRLPGDISSQFITAVLFAAPLADIPVKIEVTGEVFSQSYIRQTLASLTAAGIKVSASEDMRSYQVEPSTYQAQDVTTHEDYTSASYLLAAAALFPGRTVLTNVYGDSMQGEFAIVPILQQLGVDVTFDRATSSLTVDNPPDSMRGHFEVDVRDCPNIVPTLAALGAYVQGSLRVTGGRLTRFHKASRIEAMAAELTRAGVDIEVLYNDGVCDGFEVRGAQTYPGGVTLSSWGDHRIFMSLFVAGLRMQSANRFSGFEDVRLSFPTFMEEFAKAGVRTASVEDVEEENAPAGAVG</sequence>
<evidence type="ECO:0000256" key="4">
    <source>
        <dbReference type="ARBA" id="ARBA00022679"/>
    </source>
</evidence>
<evidence type="ECO:0000256" key="6">
    <source>
        <dbReference type="ARBA" id="ARBA00044633"/>
    </source>
</evidence>
<evidence type="ECO:0000313" key="9">
    <source>
        <dbReference type="EMBL" id="MDT0438360.1"/>
    </source>
</evidence>
<dbReference type="GO" id="GO:0008652">
    <property type="term" value="P:amino acid biosynthetic process"/>
    <property type="evidence" value="ECO:0007669"/>
    <property type="project" value="UniProtKB-KW"/>
</dbReference>
<feature type="binding site" evidence="7">
    <location>
        <position position="169"/>
    </location>
    <ligand>
        <name>phosphoenolpyruvate</name>
        <dbReference type="ChEBI" id="CHEBI:58702"/>
    </ligand>
</feature>
<keyword evidence="4 7" id="KW-0808">Transferase</keyword>
<comment type="caution">
    <text evidence="7">Lacks conserved residue(s) required for the propagation of feature annotation.</text>
</comment>
<dbReference type="Pfam" id="PF00275">
    <property type="entry name" value="EPSP_synthase"/>
    <property type="match status" value="1"/>
</dbReference>
<evidence type="ECO:0000256" key="3">
    <source>
        <dbReference type="ARBA" id="ARBA00022605"/>
    </source>
</evidence>
<evidence type="ECO:0000256" key="2">
    <source>
        <dbReference type="ARBA" id="ARBA00009948"/>
    </source>
</evidence>
<dbReference type="Proteomes" id="UP001183535">
    <property type="component" value="Unassembled WGS sequence"/>
</dbReference>
<evidence type="ECO:0000313" key="10">
    <source>
        <dbReference type="Proteomes" id="UP001183535"/>
    </source>
</evidence>
<gene>
    <name evidence="7 9" type="primary">aroA</name>
    <name evidence="9" type="ORF">RM877_27115</name>
</gene>
<dbReference type="AlphaFoldDB" id="A0ABD5EVI6"/>
<reference evidence="10" key="1">
    <citation type="submission" date="2023-07" db="EMBL/GenBank/DDBJ databases">
        <title>30 novel species of actinomycetes from the DSMZ collection.</title>
        <authorList>
            <person name="Nouioui I."/>
        </authorList>
    </citation>
    <scope>NUCLEOTIDE SEQUENCE [LARGE SCALE GENOMIC DNA]</scope>
    <source>
        <strain evidence="10">DSM 41981</strain>
    </source>
</reference>
<dbReference type="EMBL" id="JAVRES010000017">
    <property type="protein sequence ID" value="MDT0438360.1"/>
    <property type="molecule type" value="Genomic_DNA"/>
</dbReference>
<dbReference type="GO" id="GO:0005737">
    <property type="term" value="C:cytoplasm"/>
    <property type="evidence" value="ECO:0007669"/>
    <property type="project" value="UniProtKB-SubCell"/>
</dbReference>
<keyword evidence="3 7" id="KW-0028">Amino-acid biosynthesis</keyword>
<feature type="binding site" evidence="7">
    <location>
        <position position="422"/>
    </location>
    <ligand>
        <name>phosphoenolpyruvate</name>
        <dbReference type="ChEBI" id="CHEBI:58702"/>
    </ligand>
</feature>
<dbReference type="GO" id="GO:0009073">
    <property type="term" value="P:aromatic amino acid family biosynthetic process"/>
    <property type="evidence" value="ECO:0007669"/>
    <property type="project" value="UniProtKB-KW"/>
</dbReference>
<dbReference type="InterPro" id="IPR006264">
    <property type="entry name" value="EPSP_synthase"/>
</dbReference>
<feature type="binding site" evidence="7">
    <location>
        <position position="103"/>
    </location>
    <ligand>
        <name>3-phosphoshikimate</name>
        <dbReference type="ChEBI" id="CHEBI:145989"/>
    </ligand>
</feature>
<comment type="catalytic activity">
    <reaction evidence="6">
        <text>3-phosphoshikimate + phosphoenolpyruvate = 5-O-(1-carboxyvinyl)-3-phosphoshikimate + phosphate</text>
        <dbReference type="Rhea" id="RHEA:21256"/>
        <dbReference type="ChEBI" id="CHEBI:43474"/>
        <dbReference type="ChEBI" id="CHEBI:57701"/>
        <dbReference type="ChEBI" id="CHEBI:58702"/>
        <dbReference type="ChEBI" id="CHEBI:145989"/>
        <dbReference type="EC" id="2.5.1.19"/>
    </reaction>
    <physiologicalReaction direction="left-to-right" evidence="6">
        <dbReference type="Rhea" id="RHEA:21257"/>
    </physiologicalReaction>
</comment>
<proteinExistence type="inferred from homology"/>
<protein>
    <recommendedName>
        <fullName evidence="7">3-phosphoshikimate 1-carboxyvinyltransferase</fullName>
        <ecNumber evidence="7">2.5.1.19</ecNumber>
    </recommendedName>
    <alternativeName>
        <fullName evidence="7">5-enolpyruvylshikimate-3-phosphate synthase</fullName>
        <shortName evidence="7">EPSP synthase</shortName>
        <shortName evidence="7">EPSPS</shortName>
    </alternativeName>
</protein>
<feature type="binding site" evidence="7">
    <location>
        <position position="271"/>
    </location>
    <ligand>
        <name>3-phosphoshikimate</name>
        <dbReference type="ChEBI" id="CHEBI:145989"/>
    </ligand>
</feature>
<keyword evidence="10" id="KW-1185">Reference proteome</keyword>
<feature type="binding site" evidence="7">
    <location>
        <position position="245"/>
    </location>
    <ligand>
        <name>3-phosphoshikimate</name>
        <dbReference type="ChEBI" id="CHEBI:145989"/>
    </ligand>
</feature>
<feature type="binding site" evidence="7">
    <location>
        <position position="243"/>
    </location>
    <ligand>
        <name>3-phosphoshikimate</name>
        <dbReference type="ChEBI" id="CHEBI:145989"/>
    </ligand>
</feature>
<feature type="binding site" evidence="7">
    <location>
        <position position="98"/>
    </location>
    <ligand>
        <name>3-phosphoshikimate</name>
        <dbReference type="ChEBI" id="CHEBI:145989"/>
    </ligand>
</feature>
<evidence type="ECO:0000256" key="1">
    <source>
        <dbReference type="ARBA" id="ARBA00004811"/>
    </source>
</evidence>
<dbReference type="InterPro" id="IPR001986">
    <property type="entry name" value="Enolpyruvate_Tfrase_dom"/>
</dbReference>
<feature type="binding site" evidence="7">
    <location>
        <position position="98"/>
    </location>
    <ligand>
        <name>phosphoenolpyruvate</name>
        <dbReference type="ChEBI" id="CHEBI:58702"/>
    </ligand>
</feature>
<dbReference type="GO" id="GO:0003866">
    <property type="term" value="F:3-phosphoshikimate 1-carboxyvinyltransferase activity"/>
    <property type="evidence" value="ECO:0007669"/>
    <property type="project" value="UniProtKB-UniRule"/>
</dbReference>
<dbReference type="PANTHER" id="PTHR21090">
    <property type="entry name" value="AROM/DEHYDROQUINATE SYNTHASE"/>
    <property type="match status" value="1"/>
</dbReference>
<comment type="function">
    <text evidence="7">Catalyzes the transfer of the enolpyruvyl moiety of phosphoenolpyruvate (PEP) to the 5-hydroxyl of shikimate-3-phosphate (S3P) to produce enolpyruvyl shikimate-3-phosphate and inorganic phosphate.</text>
</comment>
<comment type="caution">
    <text evidence="9">The sequence shown here is derived from an EMBL/GenBank/DDBJ whole genome shotgun (WGS) entry which is preliminary data.</text>
</comment>
<keyword evidence="7" id="KW-0963">Cytoplasm</keyword>
<dbReference type="CDD" id="cd01556">
    <property type="entry name" value="EPSP_synthase"/>
    <property type="match status" value="1"/>
</dbReference>
<dbReference type="GO" id="GO:0009423">
    <property type="term" value="P:chorismate biosynthetic process"/>
    <property type="evidence" value="ECO:0007669"/>
    <property type="project" value="UniProtKB-UniRule"/>
</dbReference>
<evidence type="ECO:0000256" key="5">
    <source>
        <dbReference type="ARBA" id="ARBA00023141"/>
    </source>
</evidence>
<comment type="subunit">
    <text evidence="7">Monomer.</text>
</comment>
<dbReference type="InterPro" id="IPR013792">
    <property type="entry name" value="RNA3'P_cycl/enolpyr_Trfase_a/b"/>
</dbReference>
<comment type="pathway">
    <text evidence="1 7">Metabolic intermediate biosynthesis; chorismate biosynthesis; chorismate from D-erythrose 4-phosphate and phosphoenolpyruvate: step 6/7.</text>
</comment>
<dbReference type="NCBIfam" id="TIGR01356">
    <property type="entry name" value="aroA"/>
    <property type="match status" value="1"/>
</dbReference>
<dbReference type="SUPFAM" id="SSF55205">
    <property type="entry name" value="EPT/RTPC-like"/>
    <property type="match status" value="1"/>
</dbReference>
<comment type="subcellular location">
    <subcellularLocation>
        <location evidence="7">Cytoplasm</location>
    </subcellularLocation>
</comment>
<feature type="binding site" evidence="7">
    <location>
        <position position="197"/>
    </location>
    <ligand>
        <name>phosphoenolpyruvate</name>
        <dbReference type="ChEBI" id="CHEBI:58702"/>
    </ligand>
</feature>
<keyword evidence="5 7" id="KW-0057">Aromatic amino acid biosynthesis</keyword>
<evidence type="ECO:0000259" key="8">
    <source>
        <dbReference type="Pfam" id="PF00275"/>
    </source>
</evidence>
<organism evidence="9 10">
    <name type="scientific">Streptomyces doudnae</name>
    <dbReference type="NCBI Taxonomy" id="3075536"/>
    <lineage>
        <taxon>Bacteria</taxon>
        <taxon>Bacillati</taxon>
        <taxon>Actinomycetota</taxon>
        <taxon>Actinomycetes</taxon>
        <taxon>Kitasatosporales</taxon>
        <taxon>Streptomycetaceae</taxon>
        <taxon>Streptomyces</taxon>
    </lineage>
</organism>
<comment type="similarity">
    <text evidence="2 7">Belongs to the EPSP synthase family.</text>
</comment>
<evidence type="ECO:0000256" key="7">
    <source>
        <dbReference type="HAMAP-Rule" id="MF_00210"/>
    </source>
</evidence>
<feature type="binding site" evidence="7">
    <location>
        <position position="244"/>
    </location>
    <ligand>
        <name>3-phosphoshikimate</name>
        <dbReference type="ChEBI" id="CHEBI:145989"/>
    </ligand>
</feature>
<feature type="binding site" evidence="7">
    <location>
        <position position="418"/>
    </location>
    <ligand>
        <name>3-phosphoshikimate</name>
        <dbReference type="ChEBI" id="CHEBI:145989"/>
    </ligand>
</feature>
<dbReference type="InterPro" id="IPR036968">
    <property type="entry name" value="Enolpyruvate_Tfrase_sf"/>
</dbReference>
<dbReference type="EC" id="2.5.1.19" evidence="7"/>
<name>A0ABD5EVI6_9ACTN</name>
<feature type="binding site" evidence="7">
    <location>
        <position position="245"/>
    </location>
    <ligand>
        <name>phosphoenolpyruvate</name>
        <dbReference type="ChEBI" id="CHEBI:58702"/>
    </ligand>
</feature>
<dbReference type="RefSeq" id="WP_311638756.1">
    <property type="nucleotide sequence ID" value="NZ_JAVRES010000017.1"/>
</dbReference>
<dbReference type="HAMAP" id="MF_00210">
    <property type="entry name" value="EPSP_synth"/>
    <property type="match status" value="1"/>
</dbReference>
<feature type="binding site" evidence="7">
    <location>
        <position position="470"/>
    </location>
    <ligand>
        <name>phosphoenolpyruvate</name>
        <dbReference type="ChEBI" id="CHEBI:58702"/>
    </ligand>
</feature>
<feature type="domain" description="Enolpyruvate transferase" evidence="8">
    <location>
        <begin position="83"/>
        <end position="504"/>
    </location>
</feature>
<accession>A0ABD5EVI6</accession>
<dbReference type="PANTHER" id="PTHR21090:SF5">
    <property type="entry name" value="PENTAFUNCTIONAL AROM POLYPEPTIDE"/>
    <property type="match status" value="1"/>
</dbReference>